<organism evidence="4 5">
    <name type="scientific">Kibdelosporangium banguiense</name>
    <dbReference type="NCBI Taxonomy" id="1365924"/>
    <lineage>
        <taxon>Bacteria</taxon>
        <taxon>Bacillati</taxon>
        <taxon>Actinomycetota</taxon>
        <taxon>Actinomycetes</taxon>
        <taxon>Pseudonocardiales</taxon>
        <taxon>Pseudonocardiaceae</taxon>
        <taxon>Kibdelosporangium</taxon>
    </lineage>
</organism>
<dbReference type="InterPro" id="IPR001254">
    <property type="entry name" value="Trypsin_dom"/>
</dbReference>
<protein>
    <submittedName>
        <fullName evidence="4">V8-like Glu-specific endopeptidase</fullName>
    </submittedName>
</protein>
<dbReference type="EMBL" id="JAGINW010000001">
    <property type="protein sequence ID" value="MBP2329685.1"/>
    <property type="molecule type" value="Genomic_DNA"/>
</dbReference>
<feature type="signal peptide" evidence="2">
    <location>
        <begin position="1"/>
        <end position="28"/>
    </location>
</feature>
<dbReference type="InterPro" id="IPR050966">
    <property type="entry name" value="Glutamyl_endopeptidase"/>
</dbReference>
<feature type="chain" id="PRO_5045363861" evidence="2">
    <location>
        <begin position="29"/>
        <end position="511"/>
    </location>
</feature>
<dbReference type="InterPro" id="IPR043504">
    <property type="entry name" value="Peptidase_S1_PA_chymotrypsin"/>
</dbReference>
<dbReference type="PANTHER" id="PTHR15462">
    <property type="entry name" value="SERINE PROTEASE"/>
    <property type="match status" value="1"/>
</dbReference>
<dbReference type="SUPFAM" id="SSF50494">
    <property type="entry name" value="Trypsin-like serine proteases"/>
    <property type="match status" value="1"/>
</dbReference>
<reference evidence="4 5" key="1">
    <citation type="submission" date="2021-03" db="EMBL/GenBank/DDBJ databases">
        <title>Sequencing the genomes of 1000 actinobacteria strains.</title>
        <authorList>
            <person name="Klenk H.-P."/>
        </authorList>
    </citation>
    <scope>NUCLEOTIDE SEQUENCE [LARGE SCALE GENOMIC DNA]</scope>
    <source>
        <strain evidence="4 5">DSM 46670</strain>
    </source>
</reference>
<dbReference type="InterPro" id="IPR009003">
    <property type="entry name" value="Peptidase_S1_PA"/>
</dbReference>
<feature type="domain" description="Peptidase S1" evidence="3">
    <location>
        <begin position="43"/>
        <end position="222"/>
    </location>
</feature>
<evidence type="ECO:0000256" key="1">
    <source>
        <dbReference type="ARBA" id="ARBA00022729"/>
    </source>
</evidence>
<dbReference type="RefSeq" id="WP_209646403.1">
    <property type="nucleotide sequence ID" value="NZ_JAGINW010000001.1"/>
</dbReference>
<name>A0ABS4TZ67_9PSEU</name>
<dbReference type="PROSITE" id="PS00134">
    <property type="entry name" value="TRYPSIN_HIS"/>
    <property type="match status" value="1"/>
</dbReference>
<evidence type="ECO:0000259" key="3">
    <source>
        <dbReference type="Pfam" id="PF00089"/>
    </source>
</evidence>
<dbReference type="Gene3D" id="2.40.10.10">
    <property type="entry name" value="Trypsin-like serine proteases"/>
    <property type="match status" value="2"/>
</dbReference>
<comment type="caution">
    <text evidence="4">The sequence shown here is derived from an EMBL/GenBank/DDBJ whole genome shotgun (WGS) entry which is preliminary data.</text>
</comment>
<accession>A0ABS4TZ67</accession>
<gene>
    <name evidence="4" type="ORF">JOF56_010070</name>
</gene>
<dbReference type="Pfam" id="PF00089">
    <property type="entry name" value="Trypsin"/>
    <property type="match status" value="1"/>
</dbReference>
<dbReference type="Proteomes" id="UP001519332">
    <property type="component" value="Unassembled WGS sequence"/>
</dbReference>
<evidence type="ECO:0000313" key="5">
    <source>
        <dbReference type="Proteomes" id="UP001519332"/>
    </source>
</evidence>
<sequence length="511" mass="53778">MSKLHWGPAVALLAALLPSILLPGTAAAAGPRHTVIAAPRPEIGSLSDGANPTSHGCSASIVASPKGNIIVTAAHCVAGKRNVFFTPGYHDGQAPYGTWQSAAIHIDPGWATSSDVKVAGSPYDFAFVVLQPRNGKNVAEVTGASLNLKTDATLPVDLNVYGYPASGNPKYQDKPYVCDSTANRDGQYWEILQCTGIPGGFSGGPWIVGGRDVIGVIGGKGQSLPDTDPRNYSVRFDSRVKALYDKAVAAPVPPGNGNLGYPLGNGPLWKHADLITSGNFTGSTQLDMIVKWSDGEVTLYQGGSSTDPQKPFAGETQLAAPKSTWSHAKGIATVNNGVVVTWSDGEVTYYSTVTKSGFSGEVQLAAPNALWRDHASYIAGLGGDLVVVWNDGETTLYQGIAANGIRSERQLVAPNSTWTHAQTISGGNWVGSGTRDLLVRWSDGEFTIYGDVATAGLGQEHRVQAPNDLWTHATVTAGRGNAIIVRWSDGEVSLYPGVDGQLHREIQLVVP</sequence>
<evidence type="ECO:0000313" key="4">
    <source>
        <dbReference type="EMBL" id="MBP2329685.1"/>
    </source>
</evidence>
<dbReference type="InterPro" id="IPR018114">
    <property type="entry name" value="TRYPSIN_HIS"/>
</dbReference>
<evidence type="ECO:0000256" key="2">
    <source>
        <dbReference type="SAM" id="SignalP"/>
    </source>
</evidence>
<proteinExistence type="predicted"/>
<keyword evidence="5" id="KW-1185">Reference proteome</keyword>
<keyword evidence="1 2" id="KW-0732">Signal</keyword>